<dbReference type="InterPro" id="IPR006015">
    <property type="entry name" value="Universal_stress_UspA"/>
</dbReference>
<feature type="domain" description="UspA" evidence="3">
    <location>
        <begin position="2"/>
        <end position="141"/>
    </location>
</feature>
<comment type="subcellular location">
    <subcellularLocation>
        <location evidence="2">Cytoplasm</location>
    </subcellularLocation>
</comment>
<evidence type="ECO:0000256" key="2">
    <source>
        <dbReference type="PIRNR" id="PIRNR006276"/>
    </source>
</evidence>
<keyword evidence="2" id="KW-0963">Cytoplasm</keyword>
<dbReference type="CDD" id="cd00293">
    <property type="entry name" value="USP-like"/>
    <property type="match status" value="1"/>
</dbReference>
<dbReference type="InterPro" id="IPR014729">
    <property type="entry name" value="Rossmann-like_a/b/a_fold"/>
</dbReference>
<dbReference type="OrthoDB" id="9794782at2"/>
<dbReference type="GO" id="GO:0005737">
    <property type="term" value="C:cytoplasm"/>
    <property type="evidence" value="ECO:0007669"/>
    <property type="project" value="UniProtKB-SubCell"/>
</dbReference>
<dbReference type="RefSeq" id="WP_073185014.1">
    <property type="nucleotide sequence ID" value="NZ_FQXI01000010.1"/>
</dbReference>
<organism evidence="4 5">
    <name type="scientific">Anaerosphaera aminiphila DSM 21120</name>
    <dbReference type="NCBI Taxonomy" id="1120995"/>
    <lineage>
        <taxon>Bacteria</taxon>
        <taxon>Bacillati</taxon>
        <taxon>Bacillota</taxon>
        <taxon>Tissierellia</taxon>
        <taxon>Tissierellales</taxon>
        <taxon>Peptoniphilaceae</taxon>
        <taxon>Anaerosphaera</taxon>
    </lineage>
</organism>
<keyword evidence="5" id="KW-1185">Reference proteome</keyword>
<comment type="similarity">
    <text evidence="1 2">Belongs to the universal stress protein A family.</text>
</comment>
<dbReference type="Pfam" id="PF00582">
    <property type="entry name" value="Usp"/>
    <property type="match status" value="1"/>
</dbReference>
<dbReference type="InterPro" id="IPR006016">
    <property type="entry name" value="UspA"/>
</dbReference>
<evidence type="ECO:0000313" key="5">
    <source>
        <dbReference type="Proteomes" id="UP000184032"/>
    </source>
</evidence>
<dbReference type="Gene3D" id="3.40.50.620">
    <property type="entry name" value="HUPs"/>
    <property type="match status" value="1"/>
</dbReference>
<protein>
    <recommendedName>
        <fullName evidence="2">Universal stress protein</fullName>
    </recommendedName>
</protein>
<dbReference type="PRINTS" id="PR01438">
    <property type="entry name" value="UNVRSLSTRESS"/>
</dbReference>
<gene>
    <name evidence="4" type="ORF">SAMN02745245_01418</name>
</gene>
<evidence type="ECO:0000256" key="1">
    <source>
        <dbReference type="ARBA" id="ARBA00008791"/>
    </source>
</evidence>
<dbReference type="Proteomes" id="UP000184032">
    <property type="component" value="Unassembled WGS sequence"/>
</dbReference>
<dbReference type="EMBL" id="FQXI01000010">
    <property type="protein sequence ID" value="SHH47903.1"/>
    <property type="molecule type" value="Genomic_DNA"/>
</dbReference>
<proteinExistence type="inferred from homology"/>
<dbReference type="PIRSF" id="PIRSF006276">
    <property type="entry name" value="UspA"/>
    <property type="match status" value="1"/>
</dbReference>
<evidence type="ECO:0000313" key="4">
    <source>
        <dbReference type="EMBL" id="SHH47903.1"/>
    </source>
</evidence>
<evidence type="ECO:0000259" key="3">
    <source>
        <dbReference type="Pfam" id="PF00582"/>
    </source>
</evidence>
<reference evidence="4 5" key="1">
    <citation type="submission" date="2016-11" db="EMBL/GenBank/DDBJ databases">
        <authorList>
            <person name="Jaros S."/>
            <person name="Januszkiewicz K."/>
            <person name="Wedrychowicz H."/>
        </authorList>
    </citation>
    <scope>NUCLEOTIDE SEQUENCE [LARGE SCALE GENOMIC DNA]</scope>
    <source>
        <strain evidence="4 5">DSM 21120</strain>
    </source>
</reference>
<name>A0A1M5TC35_9FIRM</name>
<accession>A0A1M5TC35</accession>
<dbReference type="AlphaFoldDB" id="A0A1M5TC35"/>
<dbReference type="PANTHER" id="PTHR46268">
    <property type="entry name" value="STRESS RESPONSE PROTEIN NHAX"/>
    <property type="match status" value="1"/>
</dbReference>
<dbReference type="SUPFAM" id="SSF52402">
    <property type="entry name" value="Adenine nucleotide alpha hydrolases-like"/>
    <property type="match status" value="1"/>
</dbReference>
<dbReference type="PANTHER" id="PTHR46268:SF6">
    <property type="entry name" value="UNIVERSAL STRESS PROTEIN UP12"/>
    <property type="match status" value="1"/>
</dbReference>
<sequence length="149" mass="16374">MKILIPIDGSKISQKAVLTAKEIGEKFNAKLIILTVIPETSIIEQYPSNFPYTLEIEKANTERAEFVLSDVEKALSDYPSEVQTIYTSGNPSQQITKFAEENDVDLIVMGNRGLGAFSRTLLGSVSNKVLNHSNVSVLIVKGDIDTDKN</sequence>
<dbReference type="STRING" id="1120995.SAMN02745245_01418"/>